<dbReference type="PANTHER" id="PTHR20914">
    <property type="entry name" value="LY6/PLAUR DOMAIN-CONTAINING PROTEIN 8"/>
    <property type="match status" value="1"/>
</dbReference>
<dbReference type="CDD" id="cd23568">
    <property type="entry name" value="TFP_LU_ECD_LYPD8_rpt1"/>
    <property type="match status" value="1"/>
</dbReference>
<sequence>MKGILIAGLMAVLLVSAVEALSCVQCNSWGNSCVSSTATECPSHANASCISSSANSSLERATGSYQSMSCSAENCSEEARVTAFTVHVSAEERFHFVSQCCQGKACNSTSDALADPPLKNVSRSVECPACYESHGTSCTGKRWQCYEREQCIFLLADLKTGSFFLRGFQEQTSFCRSLGHYAAETESKRLVLKGCSNVSNSTCQFLSGENKTVGGVTFRKFECTDANSLTPMSTPAASHNMGSKASLNFLALASLLLLGLLL</sequence>
<evidence type="ECO:0000256" key="1">
    <source>
        <dbReference type="ARBA" id="ARBA00004613"/>
    </source>
</evidence>
<keyword evidence="2" id="KW-0964">Secreted</keyword>
<dbReference type="PANTHER" id="PTHR20914:SF2">
    <property type="entry name" value="LY6_PLAUR DOMAIN-CONTAINING PROTEIN 8"/>
    <property type="match status" value="1"/>
</dbReference>
<feature type="signal peptide" evidence="3">
    <location>
        <begin position="1"/>
        <end position="20"/>
    </location>
</feature>
<reference evidence="4 5" key="1">
    <citation type="submission" date="2023-05" db="EMBL/GenBank/DDBJ databases">
        <title>B98-5 Cell Line De Novo Hybrid Assembly: An Optical Mapping Approach.</title>
        <authorList>
            <person name="Kananen K."/>
            <person name="Auerbach J.A."/>
            <person name="Kautto E."/>
            <person name="Blachly J.S."/>
        </authorList>
    </citation>
    <scope>NUCLEOTIDE SEQUENCE [LARGE SCALE GENOMIC DNA]</scope>
    <source>
        <strain evidence="4">B95-8</strain>
        <tissue evidence="4">Cell line</tissue>
    </source>
</reference>
<organism evidence="4 5">
    <name type="scientific">Saguinus oedipus</name>
    <name type="common">Cotton-top tamarin</name>
    <name type="synonym">Oedipomidas oedipus</name>
    <dbReference type="NCBI Taxonomy" id="9490"/>
    <lineage>
        <taxon>Eukaryota</taxon>
        <taxon>Metazoa</taxon>
        <taxon>Chordata</taxon>
        <taxon>Craniata</taxon>
        <taxon>Vertebrata</taxon>
        <taxon>Euteleostomi</taxon>
        <taxon>Mammalia</taxon>
        <taxon>Eutheria</taxon>
        <taxon>Euarchontoglires</taxon>
        <taxon>Primates</taxon>
        <taxon>Haplorrhini</taxon>
        <taxon>Platyrrhini</taxon>
        <taxon>Cebidae</taxon>
        <taxon>Callitrichinae</taxon>
        <taxon>Saguinus</taxon>
    </lineage>
</organism>
<keyword evidence="5" id="KW-1185">Reference proteome</keyword>
<name>A0ABQ9TM10_SAGOE</name>
<evidence type="ECO:0000313" key="4">
    <source>
        <dbReference type="EMBL" id="KAK2085812.1"/>
    </source>
</evidence>
<comment type="subcellular location">
    <subcellularLocation>
        <location evidence="1">Secreted</location>
    </subcellularLocation>
</comment>
<evidence type="ECO:0000256" key="2">
    <source>
        <dbReference type="ARBA" id="ARBA00022525"/>
    </source>
</evidence>
<gene>
    <name evidence="4" type="primary">LYPD8</name>
    <name evidence="4" type="ORF">P7K49_035237</name>
</gene>
<dbReference type="Proteomes" id="UP001266305">
    <property type="component" value="Unassembled WGS sequence"/>
</dbReference>
<dbReference type="CDD" id="cd23569">
    <property type="entry name" value="TFP_LU_ECD_LYPD8_rpt2"/>
    <property type="match status" value="1"/>
</dbReference>
<evidence type="ECO:0000313" key="5">
    <source>
        <dbReference type="Proteomes" id="UP001266305"/>
    </source>
</evidence>
<keyword evidence="3" id="KW-0732">Signal</keyword>
<dbReference type="InterPro" id="IPR050918">
    <property type="entry name" value="CNF-like_PLA2_Inhibitor"/>
</dbReference>
<evidence type="ECO:0000256" key="3">
    <source>
        <dbReference type="SAM" id="SignalP"/>
    </source>
</evidence>
<comment type="caution">
    <text evidence="4">The sequence shown here is derived from an EMBL/GenBank/DDBJ whole genome shotgun (WGS) entry which is preliminary data.</text>
</comment>
<dbReference type="EMBL" id="JASSZA010000020">
    <property type="protein sequence ID" value="KAK2085812.1"/>
    <property type="molecule type" value="Genomic_DNA"/>
</dbReference>
<feature type="chain" id="PRO_5045908526" evidence="3">
    <location>
        <begin position="21"/>
        <end position="262"/>
    </location>
</feature>
<accession>A0ABQ9TM10</accession>
<proteinExistence type="predicted"/>
<protein>
    <submittedName>
        <fullName evidence="4">Ly6/PLAUR domain-containing protein 8</fullName>
    </submittedName>
</protein>